<evidence type="ECO:0000259" key="5">
    <source>
        <dbReference type="Pfam" id="PF08450"/>
    </source>
</evidence>
<comment type="caution">
    <text evidence="6">The sequence shown here is derived from an EMBL/GenBank/DDBJ whole genome shotgun (WGS) entry which is preliminary data.</text>
</comment>
<dbReference type="Pfam" id="PF08450">
    <property type="entry name" value="SGL"/>
    <property type="match status" value="1"/>
</dbReference>
<dbReference type="PRINTS" id="PR01790">
    <property type="entry name" value="SMP30FAMILY"/>
</dbReference>
<reference evidence="6 7" key="1">
    <citation type="submission" date="2019-11" db="EMBL/GenBank/DDBJ databases">
        <title>Draft genome of Amycolatopsis RM579.</title>
        <authorList>
            <person name="Duangmal K."/>
            <person name="Mingma R."/>
        </authorList>
    </citation>
    <scope>NUCLEOTIDE SEQUENCE [LARGE SCALE GENOMIC DNA]</scope>
    <source>
        <strain evidence="6 7">RM579</strain>
    </source>
</reference>
<dbReference type="PANTHER" id="PTHR47572">
    <property type="entry name" value="LIPOPROTEIN-RELATED"/>
    <property type="match status" value="1"/>
</dbReference>
<organism evidence="6 7">
    <name type="scientific">Amycolatopsis pithecellobii</name>
    <dbReference type="NCBI Taxonomy" id="664692"/>
    <lineage>
        <taxon>Bacteria</taxon>
        <taxon>Bacillati</taxon>
        <taxon>Actinomycetota</taxon>
        <taxon>Actinomycetes</taxon>
        <taxon>Pseudonocardiales</taxon>
        <taxon>Pseudonocardiaceae</taxon>
        <taxon>Amycolatopsis</taxon>
    </lineage>
</organism>
<evidence type="ECO:0000256" key="3">
    <source>
        <dbReference type="PIRSR" id="PIRSR605511-1"/>
    </source>
</evidence>
<keyword evidence="4" id="KW-0479">Metal-binding</keyword>
<dbReference type="GO" id="GO:0016787">
    <property type="term" value="F:hydrolase activity"/>
    <property type="evidence" value="ECO:0007669"/>
    <property type="project" value="UniProtKB-KW"/>
</dbReference>
<feature type="domain" description="SMP-30/Gluconolactonase/LRE-like region" evidence="5">
    <location>
        <begin position="12"/>
        <end position="270"/>
    </location>
</feature>
<dbReference type="SUPFAM" id="SSF63829">
    <property type="entry name" value="Calcium-dependent phosphotriesterase"/>
    <property type="match status" value="1"/>
</dbReference>
<dbReference type="InterPro" id="IPR005511">
    <property type="entry name" value="SMP-30"/>
</dbReference>
<accession>A0A6N7YPJ6</accession>
<dbReference type="AlphaFoldDB" id="A0A6N7YPJ6"/>
<dbReference type="PANTHER" id="PTHR47572:SF4">
    <property type="entry name" value="LACTONASE DRP35"/>
    <property type="match status" value="1"/>
</dbReference>
<comment type="cofactor">
    <cofactor evidence="4">
        <name>Zn(2+)</name>
        <dbReference type="ChEBI" id="CHEBI:29105"/>
    </cofactor>
    <text evidence="4">Binds 1 divalent metal cation per subunit.</text>
</comment>
<evidence type="ECO:0000313" key="7">
    <source>
        <dbReference type="Proteomes" id="UP000440096"/>
    </source>
</evidence>
<feature type="active site" description="Proton donor/acceptor" evidence="3">
    <location>
        <position position="215"/>
    </location>
</feature>
<evidence type="ECO:0000313" key="6">
    <source>
        <dbReference type="EMBL" id="MTD54925.1"/>
    </source>
</evidence>
<dbReference type="InterPro" id="IPR011042">
    <property type="entry name" value="6-blade_b-propeller_TolB-like"/>
</dbReference>
<evidence type="ECO:0000256" key="4">
    <source>
        <dbReference type="PIRSR" id="PIRSR605511-2"/>
    </source>
</evidence>
<dbReference type="EMBL" id="WMBA01000016">
    <property type="protein sequence ID" value="MTD54925.1"/>
    <property type="molecule type" value="Genomic_DNA"/>
</dbReference>
<dbReference type="OrthoDB" id="241638at2"/>
<sequence length="293" mass="32405">MRRLGTGYDFVEGPIWHPTGHYLLFSDIPGDVRRRWDPSGVVEVARPARKGNGLTYDRELNLLVCEHVTSCVARYGQDGTRSELATHFEGRELNSPNDIVVRSDGSIYFTDPRYGRMPGYGVERAPELGFQGVYRIPPGGGDLQLLVDRTMFTAPNGLCFSPDENRLYVNDTDQANIRVFDVRADGTLENPRIFATGIYQNNDLGVRDDDLGVPDGMKCDEGGNVWVTGPGGVWVFAPDGRHIGKIRIPEKVANLHWGGPGWRTLFLTATTSLYAIDTTTGPRKEPFMQTGAG</sequence>
<proteinExistence type="inferred from homology"/>
<dbReference type="InterPro" id="IPR013658">
    <property type="entry name" value="SGL"/>
</dbReference>
<feature type="binding site" evidence="4">
    <location>
        <position position="215"/>
    </location>
    <ligand>
        <name>a divalent metal cation</name>
        <dbReference type="ChEBI" id="CHEBI:60240"/>
    </ligand>
</feature>
<evidence type="ECO:0000256" key="2">
    <source>
        <dbReference type="ARBA" id="ARBA00022801"/>
    </source>
</evidence>
<dbReference type="InterPro" id="IPR051262">
    <property type="entry name" value="SMP-30/CGR1_Lactonase"/>
</dbReference>
<name>A0A6N7YPJ6_9PSEU</name>
<keyword evidence="2" id="KW-0378">Hydrolase</keyword>
<comment type="similarity">
    <text evidence="1">Belongs to the SMP-30/CGR1 family.</text>
</comment>
<feature type="binding site" evidence="4">
    <location>
        <position position="12"/>
    </location>
    <ligand>
        <name>a divalent metal cation</name>
        <dbReference type="ChEBI" id="CHEBI:60240"/>
    </ligand>
</feature>
<protein>
    <recommendedName>
        <fullName evidence="5">SMP-30/Gluconolactonase/LRE-like region domain-containing protein</fullName>
    </recommendedName>
</protein>
<gene>
    <name evidence="6" type="ORF">GKO32_13190</name>
</gene>
<keyword evidence="4" id="KW-0862">Zinc</keyword>
<keyword evidence="7" id="KW-1185">Reference proteome</keyword>
<evidence type="ECO:0000256" key="1">
    <source>
        <dbReference type="ARBA" id="ARBA00008853"/>
    </source>
</evidence>
<dbReference type="Proteomes" id="UP000440096">
    <property type="component" value="Unassembled WGS sequence"/>
</dbReference>
<feature type="binding site" evidence="4">
    <location>
        <position position="156"/>
    </location>
    <ligand>
        <name>a divalent metal cation</name>
        <dbReference type="ChEBI" id="CHEBI:60240"/>
    </ligand>
</feature>
<dbReference type="GO" id="GO:0046872">
    <property type="term" value="F:metal ion binding"/>
    <property type="evidence" value="ECO:0007669"/>
    <property type="project" value="UniProtKB-KW"/>
</dbReference>
<dbReference type="Gene3D" id="2.120.10.30">
    <property type="entry name" value="TolB, C-terminal domain"/>
    <property type="match status" value="1"/>
</dbReference>
<feature type="binding site" evidence="4">
    <location>
        <position position="97"/>
    </location>
    <ligand>
        <name>substrate</name>
    </ligand>
</feature>